<evidence type="ECO:0000256" key="3">
    <source>
        <dbReference type="ARBA" id="ARBA00022833"/>
    </source>
</evidence>
<keyword evidence="3" id="KW-0862">Zinc</keyword>
<organism evidence="6 7">
    <name type="scientific">Cylindrotheca closterium</name>
    <dbReference type="NCBI Taxonomy" id="2856"/>
    <lineage>
        <taxon>Eukaryota</taxon>
        <taxon>Sar</taxon>
        <taxon>Stramenopiles</taxon>
        <taxon>Ochrophyta</taxon>
        <taxon>Bacillariophyta</taxon>
        <taxon>Bacillariophyceae</taxon>
        <taxon>Bacillariophycidae</taxon>
        <taxon>Bacillariales</taxon>
        <taxon>Bacillariaceae</taxon>
        <taxon>Cylindrotheca</taxon>
    </lineage>
</organism>
<dbReference type="SUPFAM" id="SSF57850">
    <property type="entry name" value="RING/U-box"/>
    <property type="match status" value="1"/>
</dbReference>
<keyword evidence="2 4" id="KW-0863">Zinc-finger</keyword>
<dbReference type="InterPro" id="IPR036388">
    <property type="entry name" value="WH-like_DNA-bd_sf"/>
</dbReference>
<sequence>MSSTEQTDNVLEIGTRITCYWPDDDQWYKGTVANELDNDRFWISYDDGDEGEINIKEDKWRRSLHPDKFIKENTLADEQKQAIVEKLELGSRIAVYFPHEKEYYPGTLTKKKDASYLIKYDDGDKEWADLLFRKFKRITKKSDQLEVGSRVAVYNEKRNKNYHGTVVKIKPESAKPHKVKYDKESRGEEWLNLHVHPFLDMVIEWDGKKRKEEFLDADRPIKRRRHNIQVQQEAQENQTEQESALVSEEPCAHCETRADAPYAIACHHILCEQCVDEYRHNDSCKACPLCKTLIRSAPINFSPDHDSFKAVEALSKTTAEVKMEFSSASSASMKVPALNAARIIKACQSKRRDDREHKGYYWRFKGSKDRILRVGEGIKDGIQIEQVDLESGEIIKTFSSGRKAHEATGVGRIVIRRVLERRGKANGGGFFWRYQGETHGPWPDPEPKHLKPLEQLDWETGEMLASFQSLADAKRAMGKPPNSSCIREVCDGDGRGTAHGFFWRWKGSDSIPNHLIGATKVMEIRKKRNGKVLKVFKNSKEAQAFFGHQCCWSSICRYCREESFYLGYYWRYRVLRRPVNSNEAVVGKRLRIKRGGGGDWLEGKIKSFHSDSGEYEIVFDCGKTERRRLENLEYEWKNDQGQKPIEQLDLQTGQILNTFDSIADAKRGIQDANGSHITSVCKGRYHSAHGYFWRYKGSTEIPRKKKGRRKIDQLCLKTGRVIASFDTITAAGKAVGITTPGISYCCNGRNSSKSAGGFGWRFSTKDEEE</sequence>
<evidence type="ECO:0000256" key="2">
    <source>
        <dbReference type="ARBA" id="ARBA00022771"/>
    </source>
</evidence>
<evidence type="ECO:0000313" key="6">
    <source>
        <dbReference type="EMBL" id="CAJ1946379.1"/>
    </source>
</evidence>
<dbReference type="Gene3D" id="2.30.30.140">
    <property type="match status" value="2"/>
</dbReference>
<accession>A0AAD2FL92</accession>
<dbReference type="InterPro" id="IPR001841">
    <property type="entry name" value="Znf_RING"/>
</dbReference>
<evidence type="ECO:0000259" key="5">
    <source>
        <dbReference type="PROSITE" id="PS50089"/>
    </source>
</evidence>
<proteinExistence type="predicted"/>
<feature type="domain" description="RING-type" evidence="5">
    <location>
        <begin position="251"/>
        <end position="291"/>
    </location>
</feature>
<dbReference type="Proteomes" id="UP001295423">
    <property type="component" value="Unassembled WGS sequence"/>
</dbReference>
<evidence type="ECO:0000256" key="4">
    <source>
        <dbReference type="PROSITE-ProRule" id="PRU00175"/>
    </source>
</evidence>
<evidence type="ECO:0000313" key="7">
    <source>
        <dbReference type="Proteomes" id="UP001295423"/>
    </source>
</evidence>
<dbReference type="InterPro" id="IPR013083">
    <property type="entry name" value="Znf_RING/FYVE/PHD"/>
</dbReference>
<dbReference type="InterPro" id="IPR003647">
    <property type="entry name" value="Intron_nuc_1_rpt"/>
</dbReference>
<name>A0AAD2FL92_9STRA</name>
<dbReference type="GO" id="GO:0008270">
    <property type="term" value="F:zinc ion binding"/>
    <property type="evidence" value="ECO:0007669"/>
    <property type="project" value="UniProtKB-KW"/>
</dbReference>
<dbReference type="SUPFAM" id="SSF63748">
    <property type="entry name" value="Tudor/PWWP/MBT"/>
    <property type="match status" value="1"/>
</dbReference>
<dbReference type="SMART" id="SM00497">
    <property type="entry name" value="IENR1"/>
    <property type="match status" value="4"/>
</dbReference>
<comment type="caution">
    <text evidence="6">The sequence shown here is derived from an EMBL/GenBank/DDBJ whole genome shotgun (WGS) entry which is preliminary data.</text>
</comment>
<evidence type="ECO:0000256" key="1">
    <source>
        <dbReference type="ARBA" id="ARBA00022723"/>
    </source>
</evidence>
<dbReference type="AlphaFoldDB" id="A0AAD2FL92"/>
<dbReference type="EMBL" id="CAKOGP040001668">
    <property type="protein sequence ID" value="CAJ1946379.1"/>
    <property type="molecule type" value="Genomic_DNA"/>
</dbReference>
<dbReference type="Gene3D" id="3.30.40.10">
    <property type="entry name" value="Zinc/RING finger domain, C3HC4 (zinc finger)"/>
    <property type="match status" value="1"/>
</dbReference>
<dbReference type="PROSITE" id="PS50089">
    <property type="entry name" value="ZF_RING_2"/>
    <property type="match status" value="1"/>
</dbReference>
<keyword evidence="1" id="KW-0479">Metal-binding</keyword>
<gene>
    <name evidence="6" type="ORF">CYCCA115_LOCUS10523</name>
</gene>
<dbReference type="PROSITE" id="PS00518">
    <property type="entry name" value="ZF_RING_1"/>
    <property type="match status" value="1"/>
</dbReference>
<keyword evidence="7" id="KW-1185">Reference proteome</keyword>
<dbReference type="InterPro" id="IPR017907">
    <property type="entry name" value="Znf_RING_CS"/>
</dbReference>
<protein>
    <recommendedName>
        <fullName evidence="5">RING-type domain-containing protein</fullName>
    </recommendedName>
</protein>
<reference evidence="6" key="1">
    <citation type="submission" date="2023-08" db="EMBL/GenBank/DDBJ databases">
        <authorList>
            <person name="Audoor S."/>
            <person name="Bilcke G."/>
        </authorList>
    </citation>
    <scope>NUCLEOTIDE SEQUENCE</scope>
</reference>
<dbReference type="Gene3D" id="1.10.10.10">
    <property type="entry name" value="Winged helix-like DNA-binding domain superfamily/Winged helix DNA-binding domain"/>
    <property type="match status" value="4"/>
</dbReference>